<evidence type="ECO:0000313" key="2">
    <source>
        <dbReference type="Proteomes" id="UP000281406"/>
    </source>
</evidence>
<keyword evidence="2" id="KW-1185">Reference proteome</keyword>
<accession>A0A3N0XQE9</accession>
<protein>
    <submittedName>
        <fullName evidence="1">Uncharacterized protein</fullName>
    </submittedName>
</protein>
<dbReference type="EMBL" id="RJVU01064619">
    <property type="protein sequence ID" value="ROJ13893.1"/>
    <property type="molecule type" value="Genomic_DNA"/>
</dbReference>
<comment type="caution">
    <text evidence="1">The sequence shown here is derived from an EMBL/GenBank/DDBJ whole genome shotgun (WGS) entry which is preliminary data.</text>
</comment>
<name>A0A3N0XQE9_ANAGA</name>
<gene>
    <name evidence="1" type="ORF">DPX16_19768</name>
</gene>
<organism evidence="1 2">
    <name type="scientific">Anabarilius grahami</name>
    <name type="common">Kanglang fish</name>
    <name type="synonym">Barilius grahami</name>
    <dbReference type="NCBI Taxonomy" id="495550"/>
    <lineage>
        <taxon>Eukaryota</taxon>
        <taxon>Metazoa</taxon>
        <taxon>Chordata</taxon>
        <taxon>Craniata</taxon>
        <taxon>Vertebrata</taxon>
        <taxon>Euteleostomi</taxon>
        <taxon>Actinopterygii</taxon>
        <taxon>Neopterygii</taxon>
        <taxon>Teleostei</taxon>
        <taxon>Ostariophysi</taxon>
        <taxon>Cypriniformes</taxon>
        <taxon>Xenocyprididae</taxon>
        <taxon>Xenocypridinae</taxon>
        <taxon>Xenocypridinae incertae sedis</taxon>
        <taxon>Anabarilius</taxon>
    </lineage>
</organism>
<sequence length="105" mass="11733">MSSLRGAREGENNGVRWEGGAAKVTDLILSSVIYRDLQYITRLLQYIKHQAYSDAQFSFDKVCKQHKHQYRKQKVSDSGISVFSSSPTASGNSHRSVTSSYIAVC</sequence>
<evidence type="ECO:0000313" key="1">
    <source>
        <dbReference type="EMBL" id="ROJ13893.1"/>
    </source>
</evidence>
<reference evidence="1 2" key="1">
    <citation type="submission" date="2018-10" db="EMBL/GenBank/DDBJ databases">
        <title>Genome assembly for a Yunnan-Guizhou Plateau 3E fish, Anabarilius grahami (Regan), and its evolutionary and genetic applications.</title>
        <authorList>
            <person name="Jiang W."/>
        </authorList>
    </citation>
    <scope>NUCLEOTIDE SEQUENCE [LARGE SCALE GENOMIC DNA]</scope>
    <source>
        <strain evidence="1">AG-KIZ</strain>
        <tissue evidence="1">Muscle</tissue>
    </source>
</reference>
<proteinExistence type="predicted"/>
<dbReference type="Proteomes" id="UP000281406">
    <property type="component" value="Unassembled WGS sequence"/>
</dbReference>
<dbReference type="AlphaFoldDB" id="A0A3N0XQE9"/>